<evidence type="ECO:0000313" key="3">
    <source>
        <dbReference type="EMBL" id="MBB3208967.1"/>
    </source>
</evidence>
<reference evidence="3 4" key="1">
    <citation type="submission" date="2020-08" db="EMBL/GenBank/DDBJ databases">
        <title>Genomic Encyclopedia of Type Strains, Phase III (KMG-III): the genomes of soil and plant-associated and newly described type strains.</title>
        <authorList>
            <person name="Whitman W."/>
        </authorList>
    </citation>
    <scope>NUCLEOTIDE SEQUENCE [LARGE SCALE GENOMIC DNA]</scope>
    <source>
        <strain evidence="3 4">CECT 8075</strain>
    </source>
</reference>
<dbReference type="Gene3D" id="2.60.200.20">
    <property type="match status" value="1"/>
</dbReference>
<comment type="caution">
    <text evidence="3">The sequence shown here is derived from an EMBL/GenBank/DDBJ whole genome shotgun (WGS) entry which is preliminary data.</text>
</comment>
<dbReference type="Pfam" id="PF00498">
    <property type="entry name" value="FHA"/>
    <property type="match status" value="1"/>
</dbReference>
<protein>
    <submittedName>
        <fullName evidence="3">PSer/pThr/pTyr-binding forkhead associated (FHA) protein</fullName>
    </submittedName>
</protein>
<dbReference type="EMBL" id="JACHXU010000019">
    <property type="protein sequence ID" value="MBB3208967.1"/>
    <property type="molecule type" value="Genomic_DNA"/>
</dbReference>
<name>A0A7W5E435_9BACT</name>
<feature type="compositionally biased region" description="Basic and acidic residues" evidence="1">
    <location>
        <begin position="158"/>
        <end position="168"/>
    </location>
</feature>
<feature type="region of interest" description="Disordered" evidence="1">
    <location>
        <begin position="157"/>
        <end position="223"/>
    </location>
</feature>
<dbReference type="PANTHER" id="PTHR23308">
    <property type="entry name" value="NUCLEAR INHIBITOR OF PROTEIN PHOSPHATASE-1"/>
    <property type="match status" value="1"/>
</dbReference>
<dbReference type="AlphaFoldDB" id="A0A7W5E435"/>
<dbReference type="SUPFAM" id="SSF49879">
    <property type="entry name" value="SMAD/FHA domain"/>
    <property type="match status" value="1"/>
</dbReference>
<dbReference type="CDD" id="cd00060">
    <property type="entry name" value="FHA"/>
    <property type="match status" value="1"/>
</dbReference>
<dbReference type="SMART" id="SM00240">
    <property type="entry name" value="FHA"/>
    <property type="match status" value="1"/>
</dbReference>
<evidence type="ECO:0000259" key="2">
    <source>
        <dbReference type="PROSITE" id="PS50006"/>
    </source>
</evidence>
<dbReference type="InterPro" id="IPR000253">
    <property type="entry name" value="FHA_dom"/>
</dbReference>
<feature type="domain" description="FHA" evidence="2">
    <location>
        <begin position="30"/>
        <end position="79"/>
    </location>
</feature>
<sequence length="231" mass="25891">MSFLDVFDYQLVYRNGDQRGEVIHIEEGKTLLGRSSKCQIHLPTPDISRQHCVLVRTKTQLFVYDLESRNGTKVNRQAIERKKAVELRHRDKLQVGRWKFRFLIKDALSGESIRAENNTAKNDTAKNTDIVQSQSPKNVLNELDAIAEALDISSDEITDNKSAVRDPKTSAPKPTGSKSKTDKPDDPEPKRPPIDPKIKRAPIGLPDSARLQGPSDPRTAADQTLRKLFGG</sequence>
<dbReference type="RefSeq" id="WP_184307233.1">
    <property type="nucleotide sequence ID" value="NZ_JACHXU010000019.1"/>
</dbReference>
<evidence type="ECO:0000256" key="1">
    <source>
        <dbReference type="SAM" id="MobiDB-lite"/>
    </source>
</evidence>
<accession>A0A7W5E435</accession>
<dbReference type="Proteomes" id="UP000536179">
    <property type="component" value="Unassembled WGS sequence"/>
</dbReference>
<dbReference type="InterPro" id="IPR008984">
    <property type="entry name" value="SMAD_FHA_dom_sf"/>
</dbReference>
<gene>
    <name evidence="3" type="ORF">FHS27_004801</name>
</gene>
<proteinExistence type="predicted"/>
<keyword evidence="4" id="KW-1185">Reference proteome</keyword>
<organism evidence="3 4">
    <name type="scientific">Aporhodopirellula rubra</name>
    <dbReference type="NCBI Taxonomy" id="980271"/>
    <lineage>
        <taxon>Bacteria</taxon>
        <taxon>Pseudomonadati</taxon>
        <taxon>Planctomycetota</taxon>
        <taxon>Planctomycetia</taxon>
        <taxon>Pirellulales</taxon>
        <taxon>Pirellulaceae</taxon>
        <taxon>Aporhodopirellula</taxon>
    </lineage>
</organism>
<feature type="compositionally biased region" description="Basic and acidic residues" evidence="1">
    <location>
        <begin position="179"/>
        <end position="198"/>
    </location>
</feature>
<dbReference type="PROSITE" id="PS50006">
    <property type="entry name" value="FHA_DOMAIN"/>
    <property type="match status" value="1"/>
</dbReference>
<dbReference type="InterPro" id="IPR050923">
    <property type="entry name" value="Cell_Proc_Reg/RNA_Proc"/>
</dbReference>
<evidence type="ECO:0000313" key="4">
    <source>
        <dbReference type="Proteomes" id="UP000536179"/>
    </source>
</evidence>